<dbReference type="InterPro" id="IPR043142">
    <property type="entry name" value="PapC-like_C_sf"/>
</dbReference>
<dbReference type="AlphaFoldDB" id="A0A0A3Z1Q4"/>
<comment type="caution">
    <text evidence="12">The sequence shown here is derived from an EMBL/GenBank/DDBJ whole genome shotgun (WGS) entry which is preliminary data.</text>
</comment>
<keyword evidence="13" id="KW-1185">Reference proteome</keyword>
<dbReference type="FunFam" id="2.60.40.3110:FF:000001">
    <property type="entry name" value="Putative fimbrial outer membrane usher"/>
    <property type="match status" value="1"/>
</dbReference>
<protein>
    <submittedName>
        <fullName evidence="12">Fimbrial protein FimD</fullName>
    </submittedName>
</protein>
<dbReference type="Pfam" id="PF13954">
    <property type="entry name" value="PapC_N"/>
    <property type="match status" value="1"/>
</dbReference>
<reference evidence="12 13" key="1">
    <citation type="submission" date="2014-10" db="EMBL/GenBank/DDBJ databases">
        <title>Genome sequence of Erwinia typographi M043b.</title>
        <authorList>
            <person name="Chan K.-G."/>
            <person name="Tan W.-S."/>
        </authorList>
    </citation>
    <scope>NUCLEOTIDE SEQUENCE [LARGE SCALE GENOMIC DNA]</scope>
    <source>
        <strain evidence="12 13">M043b</strain>
    </source>
</reference>
<keyword evidence="4" id="KW-1134">Transmembrane beta strand</keyword>
<dbReference type="Gene3D" id="2.60.40.2610">
    <property type="entry name" value="Outer membrane usher protein FimD, plug domain"/>
    <property type="match status" value="1"/>
</dbReference>
<evidence type="ECO:0000256" key="2">
    <source>
        <dbReference type="ARBA" id="ARBA00008064"/>
    </source>
</evidence>
<keyword evidence="5" id="KW-1029">Fimbrium biogenesis</keyword>
<dbReference type="GO" id="GO:0015473">
    <property type="term" value="F:fimbrial usher porin activity"/>
    <property type="evidence" value="ECO:0007669"/>
    <property type="project" value="InterPro"/>
</dbReference>
<organism evidence="12 13">
    <name type="scientific">Erwinia typographi</name>
    <dbReference type="NCBI Taxonomy" id="371042"/>
    <lineage>
        <taxon>Bacteria</taxon>
        <taxon>Pseudomonadati</taxon>
        <taxon>Pseudomonadota</taxon>
        <taxon>Gammaproteobacteria</taxon>
        <taxon>Enterobacterales</taxon>
        <taxon>Erwiniaceae</taxon>
        <taxon>Erwinia</taxon>
    </lineage>
</organism>
<dbReference type="Pfam" id="PF13953">
    <property type="entry name" value="PapC_C"/>
    <property type="match status" value="1"/>
</dbReference>
<dbReference type="Gene3D" id="3.10.20.410">
    <property type="match status" value="1"/>
</dbReference>
<dbReference type="InterPro" id="IPR025885">
    <property type="entry name" value="PapC_N"/>
</dbReference>
<accession>A0A0A3Z1Q4</accession>
<dbReference type="STRING" id="371042.NG99_12770"/>
<keyword evidence="8" id="KW-0472">Membrane</keyword>
<dbReference type="InterPro" id="IPR000015">
    <property type="entry name" value="Fimb_usher"/>
</dbReference>
<evidence type="ECO:0000256" key="6">
    <source>
        <dbReference type="ARBA" id="ARBA00022692"/>
    </source>
</evidence>
<evidence type="ECO:0000313" key="12">
    <source>
        <dbReference type="EMBL" id="KGT92815.1"/>
    </source>
</evidence>
<comment type="subcellular location">
    <subcellularLocation>
        <location evidence="1">Cell outer membrane</location>
        <topology evidence="1">Multi-pass membrane protein</topology>
    </subcellularLocation>
</comment>
<evidence type="ECO:0000259" key="11">
    <source>
        <dbReference type="Pfam" id="PF13954"/>
    </source>
</evidence>
<evidence type="ECO:0000256" key="7">
    <source>
        <dbReference type="ARBA" id="ARBA00022729"/>
    </source>
</evidence>
<comment type="similarity">
    <text evidence="2">Belongs to the fimbrial export usher family.</text>
</comment>
<dbReference type="GO" id="GO:0009297">
    <property type="term" value="P:pilus assembly"/>
    <property type="evidence" value="ECO:0007669"/>
    <property type="project" value="InterPro"/>
</dbReference>
<dbReference type="eggNOG" id="COG3188">
    <property type="taxonomic scope" value="Bacteria"/>
</dbReference>
<name>A0A0A3Z1Q4_9GAMM</name>
<dbReference type="GO" id="GO:0009279">
    <property type="term" value="C:cell outer membrane"/>
    <property type="evidence" value="ECO:0007669"/>
    <property type="project" value="UniProtKB-SubCell"/>
</dbReference>
<evidence type="ECO:0000256" key="9">
    <source>
        <dbReference type="ARBA" id="ARBA00023237"/>
    </source>
</evidence>
<evidence type="ECO:0000256" key="5">
    <source>
        <dbReference type="ARBA" id="ARBA00022558"/>
    </source>
</evidence>
<feature type="domain" description="PapC N-terminal" evidence="11">
    <location>
        <begin position="36"/>
        <end position="186"/>
    </location>
</feature>
<evidence type="ECO:0000256" key="3">
    <source>
        <dbReference type="ARBA" id="ARBA00022448"/>
    </source>
</evidence>
<evidence type="ECO:0000256" key="1">
    <source>
        <dbReference type="ARBA" id="ARBA00004571"/>
    </source>
</evidence>
<dbReference type="InterPro" id="IPR042186">
    <property type="entry name" value="FimD_plug_dom"/>
</dbReference>
<gene>
    <name evidence="12" type="ORF">NG99_12770</name>
</gene>
<dbReference type="Gene3D" id="2.60.40.3110">
    <property type="match status" value="1"/>
</dbReference>
<dbReference type="SUPFAM" id="SSF141729">
    <property type="entry name" value="FimD N-terminal domain-like"/>
    <property type="match status" value="1"/>
</dbReference>
<keyword evidence="9" id="KW-0998">Cell outer membrane</keyword>
<dbReference type="EMBL" id="JRUQ01000039">
    <property type="protein sequence ID" value="KGT92815.1"/>
    <property type="molecule type" value="Genomic_DNA"/>
</dbReference>
<keyword evidence="7" id="KW-0732">Signal</keyword>
<dbReference type="PANTHER" id="PTHR30451:SF21">
    <property type="entry name" value="FIMBRIAL USHER DOMAIN-CONTAINING PROTEIN YDET-RELATED"/>
    <property type="match status" value="1"/>
</dbReference>
<dbReference type="Gene3D" id="2.60.40.2070">
    <property type="match status" value="1"/>
</dbReference>
<keyword evidence="3" id="KW-0813">Transport</keyword>
<keyword evidence="6" id="KW-0812">Transmembrane</keyword>
<dbReference type="PANTHER" id="PTHR30451">
    <property type="entry name" value="OUTER MEMBRANE USHER PROTEIN"/>
    <property type="match status" value="1"/>
</dbReference>
<feature type="domain" description="PapC-like C-terminal" evidence="10">
    <location>
        <begin position="785"/>
        <end position="840"/>
    </location>
</feature>
<dbReference type="InterPro" id="IPR025949">
    <property type="entry name" value="PapC-like_C"/>
</dbReference>
<dbReference type="Pfam" id="PF00577">
    <property type="entry name" value="Usher"/>
    <property type="match status" value="1"/>
</dbReference>
<sequence length="862" mass="94042">MIVMRHKHLAIFRLTVLATAVLCSRGVYAEELWFPPELVSGSGETVDLSQFESGGQMPGTYPVSVYLNRVLIETRDVRFVAAKTEAQKAGIKDHTGLVACLSREDLMSAGVKPEAFGDNQAREDKTGETVSPVSMIPDATVLFDFQQMRLDISIPHKWVQKRPRNWVPPERWDNGIPAALLNWSFSGTDSRGRYGSSSNHYLRLNSGINAGPWRLRDGRTMSDYRSSSYHSQQWRHGRTWLERGIIPWRSTLTMGDTVTEGDIFDSAGIRGVKLRTDDSMYPEQERGYAPVIRGTAMSNARVSIRQNGYVMYETNVSPGEFEIDDINPMYSSGDLEVTVTEADGGVRIFTVPYATVPNLLREGRVKYALSGGQLYDVGHRDGGHPEVLQGTLAWGLPHGMTAFGGMQFTRKYQAAALGAGLNMGSWGAVSADVTHADSTLADGSRHRGQSVRFLYSRGFESTGTTFQLAGYRYSTRGFYTLDESHRPVMRGWRGEQLRDASGRLLPRPVSDWYDLKDNRRERMDINVSQRAGDRGSLYLTGSRQTYWHGRGTNTSLQAGYSSLLGPVSYSLSYSESHSPSAGRTDRGVNLSLSVPLERLFSGTGQSTYASFSAGRDSNGDVSQQAGLSGTALELNNLSWNVSQGYSRQSGNTGSVRLGYRGGYGDVSAGYSQGRDYHQVSYDAAGGLILHSGGLTAGQPLGNTSVLVAVPGTSGVPLEGGTGVITDWRGYAVQPWAGEFRENRVALDVVHLDAHTEVAEPVKRVVPTRGAIVRADFAAKTGLRVLMTLMRNGKPLPFGAMVNAGESSGIVGEEGQVYLSGLPRSGTLKVKWGSEETQMCQGAWSVSENRQATGLLRTTVACQ</sequence>
<dbReference type="InterPro" id="IPR037224">
    <property type="entry name" value="PapC_N_sf"/>
</dbReference>
<proteinExistence type="inferred from homology"/>
<evidence type="ECO:0000256" key="4">
    <source>
        <dbReference type="ARBA" id="ARBA00022452"/>
    </source>
</evidence>
<dbReference type="Proteomes" id="UP000030351">
    <property type="component" value="Unassembled WGS sequence"/>
</dbReference>
<evidence type="ECO:0000259" key="10">
    <source>
        <dbReference type="Pfam" id="PF13953"/>
    </source>
</evidence>
<evidence type="ECO:0000313" key="13">
    <source>
        <dbReference type="Proteomes" id="UP000030351"/>
    </source>
</evidence>
<evidence type="ECO:0000256" key="8">
    <source>
        <dbReference type="ARBA" id="ARBA00023136"/>
    </source>
</evidence>